<dbReference type="Proteomes" id="UP000054928">
    <property type="component" value="Unassembled WGS sequence"/>
</dbReference>
<reference evidence="2" key="1">
    <citation type="submission" date="2014-09" db="EMBL/GenBank/DDBJ databases">
        <authorList>
            <person name="Sharma Rahul"/>
            <person name="Thines Marco"/>
        </authorList>
    </citation>
    <scope>NUCLEOTIDE SEQUENCE [LARGE SCALE GENOMIC DNA]</scope>
</reference>
<sequence length="70" mass="7984">MGERVKERFLKAEVGITEPIDREERVTISDHVNEAEVLEKLPEMLNKAGISINAEEPLAGAKIKTIWKRR</sequence>
<accession>A0A0P1B354</accession>
<evidence type="ECO:0000313" key="2">
    <source>
        <dbReference type="Proteomes" id="UP000054928"/>
    </source>
</evidence>
<dbReference type="GeneID" id="36410236"/>
<dbReference type="EMBL" id="CCYD01003042">
    <property type="protein sequence ID" value="CEG49178.1"/>
    <property type="molecule type" value="Genomic_DNA"/>
</dbReference>
<dbReference type="AlphaFoldDB" id="A0A0P1B354"/>
<protein>
    <submittedName>
        <fullName evidence="1">Uncharacterized protein</fullName>
    </submittedName>
</protein>
<name>A0A0P1B354_PLAHL</name>
<dbReference type="RefSeq" id="XP_024585547.1">
    <property type="nucleotide sequence ID" value="XM_024720339.2"/>
</dbReference>
<keyword evidence="2" id="KW-1185">Reference proteome</keyword>
<organism evidence="1 2">
    <name type="scientific">Plasmopara halstedii</name>
    <name type="common">Downy mildew of sunflower</name>
    <dbReference type="NCBI Taxonomy" id="4781"/>
    <lineage>
        <taxon>Eukaryota</taxon>
        <taxon>Sar</taxon>
        <taxon>Stramenopiles</taxon>
        <taxon>Oomycota</taxon>
        <taxon>Peronosporomycetes</taxon>
        <taxon>Peronosporales</taxon>
        <taxon>Peronosporaceae</taxon>
        <taxon>Plasmopara</taxon>
    </lineage>
</organism>
<proteinExistence type="predicted"/>
<evidence type="ECO:0000313" key="1">
    <source>
        <dbReference type="EMBL" id="CEG49178.1"/>
    </source>
</evidence>